<keyword evidence="2" id="KW-1185">Reference proteome</keyword>
<evidence type="ECO:0000313" key="1">
    <source>
        <dbReference type="EMBL" id="KAK9325026.1"/>
    </source>
</evidence>
<reference evidence="2" key="1">
    <citation type="journal article" date="2024" name="Front. Bioeng. Biotechnol.">
        <title>Genome-scale model development and genomic sequencing of the oleaginous clade Lipomyces.</title>
        <authorList>
            <person name="Czajka J.J."/>
            <person name="Han Y."/>
            <person name="Kim J."/>
            <person name="Mondo S.J."/>
            <person name="Hofstad B.A."/>
            <person name="Robles A."/>
            <person name="Haridas S."/>
            <person name="Riley R."/>
            <person name="LaButti K."/>
            <person name="Pangilinan J."/>
            <person name="Andreopoulos W."/>
            <person name="Lipzen A."/>
            <person name="Yan J."/>
            <person name="Wang M."/>
            <person name="Ng V."/>
            <person name="Grigoriev I.V."/>
            <person name="Spatafora J.W."/>
            <person name="Magnuson J.K."/>
            <person name="Baker S.E."/>
            <person name="Pomraning K.R."/>
        </authorList>
    </citation>
    <scope>NUCLEOTIDE SEQUENCE [LARGE SCALE GENOMIC DNA]</scope>
    <source>
        <strain evidence="2">CBS 10300</strain>
    </source>
</reference>
<dbReference type="Proteomes" id="UP001489719">
    <property type="component" value="Unassembled WGS sequence"/>
</dbReference>
<protein>
    <submittedName>
        <fullName evidence="1">Peptidase S24/S26A/S26B/S26C</fullName>
    </submittedName>
</protein>
<evidence type="ECO:0000313" key="2">
    <source>
        <dbReference type="Proteomes" id="UP001489719"/>
    </source>
</evidence>
<sequence>MGACLCERQRPYGINNSSSPFPHKLGLVCRRNLDLQLSLETCSGRKAMTFIYSRFASQRFRSTRATLKYTAKTVLIGLSWVPVIAYVANHVVWIGVIDGSSMTPTLNPETNGLAKDVTLLWKFNAKNYNSYKRGEVIVLRNPRDPESTVVKRILAFEGEEVRTRFPYPESTVIVPPRHFWVEGDNIHSIDSNTYGPIPVGLVTARVQTIVFPMDRWGPVPPAGGRDPRSVVVGLGYSRYPK</sequence>
<comment type="caution">
    <text evidence="1">The sequence shown here is derived from an EMBL/GenBank/DDBJ whole genome shotgun (WGS) entry which is preliminary data.</text>
</comment>
<accession>A0ACC3TW56</accession>
<organism evidence="1 2">
    <name type="scientific">Lipomyces orientalis</name>
    <dbReference type="NCBI Taxonomy" id="1233043"/>
    <lineage>
        <taxon>Eukaryota</taxon>
        <taxon>Fungi</taxon>
        <taxon>Dikarya</taxon>
        <taxon>Ascomycota</taxon>
        <taxon>Saccharomycotina</taxon>
        <taxon>Lipomycetes</taxon>
        <taxon>Lipomycetales</taxon>
        <taxon>Lipomycetaceae</taxon>
        <taxon>Lipomyces</taxon>
    </lineage>
</organism>
<gene>
    <name evidence="1" type="ORF">V1517DRAFT_315800</name>
</gene>
<dbReference type="EMBL" id="MU970044">
    <property type="protein sequence ID" value="KAK9325026.1"/>
    <property type="molecule type" value="Genomic_DNA"/>
</dbReference>
<name>A0ACC3TW56_9ASCO</name>
<proteinExistence type="predicted"/>